<name>A0A545U2H4_9PROT</name>
<feature type="transmembrane region" description="Helical" evidence="2">
    <location>
        <begin position="46"/>
        <end position="67"/>
    </location>
</feature>
<evidence type="ECO:0000256" key="2">
    <source>
        <dbReference type="SAM" id="Phobius"/>
    </source>
</evidence>
<comment type="caution">
    <text evidence="3">The sequence shown here is derived from an EMBL/GenBank/DDBJ whole genome shotgun (WGS) entry which is preliminary data.</text>
</comment>
<dbReference type="Pfam" id="PF07027">
    <property type="entry name" value="DUF1318"/>
    <property type="match status" value="1"/>
</dbReference>
<evidence type="ECO:0000313" key="3">
    <source>
        <dbReference type="EMBL" id="TQV83685.1"/>
    </source>
</evidence>
<feature type="region of interest" description="Disordered" evidence="1">
    <location>
        <begin position="1"/>
        <end position="39"/>
    </location>
</feature>
<sequence>MRSSDKTTVSRPGGRGAPCDSLPDSPSSRTTGQQHMTDKTLTGRRAFLSLLTALALLTAGGMGHSAYAASLDDLRKQGAVGERFDGLAVARQGSAKDVVKDVNAKRSKIYQREAKKTGADVTAVGTIFAKQIMKKAPKGTWFLNADGDWVQK</sequence>
<evidence type="ECO:0000313" key="4">
    <source>
        <dbReference type="Proteomes" id="UP000315252"/>
    </source>
</evidence>
<dbReference type="Proteomes" id="UP000315252">
    <property type="component" value="Unassembled WGS sequence"/>
</dbReference>
<accession>A0A545U2H4</accession>
<organism evidence="3 4">
    <name type="scientific">Denitrobaculum tricleocarpae</name>
    <dbReference type="NCBI Taxonomy" id="2591009"/>
    <lineage>
        <taxon>Bacteria</taxon>
        <taxon>Pseudomonadati</taxon>
        <taxon>Pseudomonadota</taxon>
        <taxon>Alphaproteobacteria</taxon>
        <taxon>Rhodospirillales</taxon>
        <taxon>Rhodospirillaceae</taxon>
        <taxon>Denitrobaculum</taxon>
    </lineage>
</organism>
<dbReference type="InterPro" id="IPR008309">
    <property type="entry name" value="YdbL"/>
</dbReference>
<dbReference type="AlphaFoldDB" id="A0A545U2H4"/>
<dbReference type="RefSeq" id="WP_142894921.1">
    <property type="nucleotide sequence ID" value="NZ_ML660052.1"/>
</dbReference>
<keyword evidence="4" id="KW-1185">Reference proteome</keyword>
<evidence type="ECO:0000256" key="1">
    <source>
        <dbReference type="SAM" id="MobiDB-lite"/>
    </source>
</evidence>
<proteinExistence type="predicted"/>
<reference evidence="3 4" key="1">
    <citation type="submission" date="2019-06" db="EMBL/GenBank/DDBJ databases">
        <title>Whole genome sequence for Rhodospirillaceae sp. R148.</title>
        <authorList>
            <person name="Wang G."/>
        </authorList>
    </citation>
    <scope>NUCLEOTIDE SEQUENCE [LARGE SCALE GENOMIC DNA]</scope>
    <source>
        <strain evidence="3 4">R148</strain>
    </source>
</reference>
<protein>
    <submittedName>
        <fullName evidence="3">DUF1318 domain-containing protein</fullName>
    </submittedName>
</protein>
<feature type="compositionally biased region" description="Polar residues" evidence="1">
    <location>
        <begin position="1"/>
        <end position="10"/>
    </location>
</feature>
<keyword evidence="2" id="KW-0812">Transmembrane</keyword>
<keyword evidence="2" id="KW-0472">Membrane</keyword>
<feature type="compositionally biased region" description="Polar residues" evidence="1">
    <location>
        <begin position="24"/>
        <end position="35"/>
    </location>
</feature>
<keyword evidence="2" id="KW-1133">Transmembrane helix</keyword>
<dbReference type="EMBL" id="VHSH01000001">
    <property type="protein sequence ID" value="TQV83685.1"/>
    <property type="molecule type" value="Genomic_DNA"/>
</dbReference>
<dbReference type="OrthoDB" id="7277292at2"/>
<gene>
    <name evidence="3" type="ORF">FKG95_03615</name>
</gene>